<dbReference type="Pfam" id="PF07714">
    <property type="entry name" value="PK_Tyr_Ser-Thr"/>
    <property type="match status" value="2"/>
</dbReference>
<dbReference type="PANTHER" id="PTHR48006">
    <property type="entry name" value="LEUCINE-RICH REPEAT-CONTAINING PROTEIN DDB_G0281931-RELATED"/>
    <property type="match status" value="1"/>
</dbReference>
<dbReference type="GO" id="GO:0016020">
    <property type="term" value="C:membrane"/>
    <property type="evidence" value="ECO:0007669"/>
    <property type="project" value="UniProtKB-SubCell"/>
</dbReference>
<dbReference type="GO" id="GO:0005524">
    <property type="term" value="F:ATP binding"/>
    <property type="evidence" value="ECO:0007669"/>
    <property type="project" value="UniProtKB-UniRule"/>
</dbReference>
<name>A0A8T2YVD9_POPDE</name>
<dbReference type="InterPro" id="IPR017441">
    <property type="entry name" value="Protein_kinase_ATP_BS"/>
</dbReference>
<dbReference type="InterPro" id="IPR000719">
    <property type="entry name" value="Prot_kinase_dom"/>
</dbReference>
<dbReference type="Gene3D" id="1.10.510.10">
    <property type="entry name" value="Transferase(Phosphotransferase) domain 1"/>
    <property type="match status" value="1"/>
</dbReference>
<evidence type="ECO:0000313" key="5">
    <source>
        <dbReference type="EMBL" id="KAH8509103.1"/>
    </source>
</evidence>
<dbReference type="FunFam" id="3.30.200.20:FF:000745">
    <property type="entry name" value="Phytosulfokine receptor 2"/>
    <property type="match status" value="1"/>
</dbReference>
<evidence type="ECO:0000259" key="4">
    <source>
        <dbReference type="PROSITE" id="PS50011"/>
    </source>
</evidence>
<dbReference type="PROSITE" id="PS50011">
    <property type="entry name" value="PROTEIN_KINASE_DOM"/>
    <property type="match status" value="1"/>
</dbReference>
<dbReference type="InterPro" id="IPR011009">
    <property type="entry name" value="Kinase-like_dom_sf"/>
</dbReference>
<keyword evidence="2" id="KW-0067">ATP-binding</keyword>
<dbReference type="SUPFAM" id="SSF56112">
    <property type="entry name" value="Protein kinase-like (PK-like)"/>
    <property type="match status" value="1"/>
</dbReference>
<keyword evidence="6" id="KW-1185">Reference proteome</keyword>
<accession>A0A8T2YVD9</accession>
<evidence type="ECO:0000256" key="1">
    <source>
        <dbReference type="ARBA" id="ARBA00004479"/>
    </source>
</evidence>
<dbReference type="PROSITE" id="PS00107">
    <property type="entry name" value="PROTEIN_KINASE_ATP"/>
    <property type="match status" value="1"/>
</dbReference>
<evidence type="ECO:0000313" key="6">
    <source>
        <dbReference type="Proteomes" id="UP000807159"/>
    </source>
</evidence>
<dbReference type="Gene3D" id="3.30.200.20">
    <property type="entry name" value="Phosphorylase Kinase, domain 1"/>
    <property type="match status" value="1"/>
</dbReference>
<feature type="transmembrane region" description="Helical" evidence="3">
    <location>
        <begin position="6"/>
        <end position="30"/>
    </location>
</feature>
<dbReference type="PANTHER" id="PTHR48006:SF47">
    <property type="entry name" value="PHYTOSULFOKINE RECEPTOR 2-LIKE"/>
    <property type="match status" value="1"/>
</dbReference>
<feature type="domain" description="Protein kinase" evidence="4">
    <location>
        <begin position="85"/>
        <end position="312"/>
    </location>
</feature>
<organism evidence="5 6">
    <name type="scientific">Populus deltoides</name>
    <name type="common">Eastern poplar</name>
    <name type="synonym">Eastern cottonwood</name>
    <dbReference type="NCBI Taxonomy" id="3696"/>
    <lineage>
        <taxon>Eukaryota</taxon>
        <taxon>Viridiplantae</taxon>
        <taxon>Streptophyta</taxon>
        <taxon>Embryophyta</taxon>
        <taxon>Tracheophyta</taxon>
        <taxon>Spermatophyta</taxon>
        <taxon>Magnoliopsida</taxon>
        <taxon>eudicotyledons</taxon>
        <taxon>Gunneridae</taxon>
        <taxon>Pentapetalae</taxon>
        <taxon>rosids</taxon>
        <taxon>fabids</taxon>
        <taxon>Malpighiales</taxon>
        <taxon>Salicaceae</taxon>
        <taxon>Saliceae</taxon>
        <taxon>Populus</taxon>
    </lineage>
</organism>
<dbReference type="AlphaFoldDB" id="A0A8T2YVD9"/>
<evidence type="ECO:0000256" key="3">
    <source>
        <dbReference type="SAM" id="Phobius"/>
    </source>
</evidence>
<proteinExistence type="predicted"/>
<comment type="subcellular location">
    <subcellularLocation>
        <location evidence="1">Membrane</location>
        <topology evidence="1">Single-pass type I membrane protein</topology>
    </subcellularLocation>
</comment>
<sequence length="312" mass="34836">MDPALIAAAASAAGSVLFLIIILAFIVFVCKSTKNYDYGRRLRHHQTRTVTNPELSSVTRDESASYDPTISHISMEELKVSTKNFSTDLIIGDGSFGLVYKATLYNGSTVAIKKLDPDAFQGFREFSAEMETLGHLRHGNIVKILGYCVSGRDRVLILEFVERGSLDQWIHDTASTDNDYFDKIDALRSHVSTQVAGTFGYMPPEYKDGAIGATVQADVYSFGILMFEIATSERPDLPKVIEKKEVGFIEWVKKMLGQDRHMEILDCNMPKEGLSGEDQVKEYFRIASLCTEEFMGDRPAMSEVVDLLKKLS</sequence>
<protein>
    <recommendedName>
        <fullName evidence="4">Protein kinase domain-containing protein</fullName>
    </recommendedName>
</protein>
<dbReference type="Proteomes" id="UP000807159">
    <property type="component" value="Chromosome 5"/>
</dbReference>
<reference evidence="5" key="1">
    <citation type="journal article" date="2021" name="J. Hered.">
        <title>Genome Assembly of Salicaceae Populus deltoides (Eastern Cottonwood) I-69 Based on Nanopore Sequencing and Hi-C Technologies.</title>
        <authorList>
            <person name="Bai S."/>
            <person name="Wu H."/>
            <person name="Zhang J."/>
            <person name="Pan Z."/>
            <person name="Zhao W."/>
            <person name="Li Z."/>
            <person name="Tong C."/>
        </authorList>
    </citation>
    <scope>NUCLEOTIDE SEQUENCE</scope>
    <source>
        <tissue evidence="5">Leaf</tissue>
    </source>
</reference>
<feature type="binding site" evidence="2">
    <location>
        <position position="114"/>
    </location>
    <ligand>
        <name>ATP</name>
        <dbReference type="ChEBI" id="CHEBI:30616"/>
    </ligand>
</feature>
<keyword evidence="2" id="KW-0547">Nucleotide-binding</keyword>
<keyword evidence="3" id="KW-0472">Membrane</keyword>
<dbReference type="InterPro" id="IPR051824">
    <property type="entry name" value="LRR_Rcpt-Like_S/T_Kinase"/>
</dbReference>
<gene>
    <name evidence="5" type="ORF">H0E87_011026</name>
</gene>
<keyword evidence="3" id="KW-1133">Transmembrane helix</keyword>
<dbReference type="EMBL" id="JACEGQ020000005">
    <property type="protein sequence ID" value="KAH8509103.1"/>
    <property type="molecule type" value="Genomic_DNA"/>
</dbReference>
<evidence type="ECO:0000256" key="2">
    <source>
        <dbReference type="PROSITE-ProRule" id="PRU10141"/>
    </source>
</evidence>
<dbReference type="InterPro" id="IPR001245">
    <property type="entry name" value="Ser-Thr/Tyr_kinase_cat_dom"/>
</dbReference>
<keyword evidence="3" id="KW-0812">Transmembrane</keyword>
<dbReference type="GO" id="GO:0004672">
    <property type="term" value="F:protein kinase activity"/>
    <property type="evidence" value="ECO:0007669"/>
    <property type="project" value="InterPro"/>
</dbReference>
<comment type="caution">
    <text evidence="5">The sequence shown here is derived from an EMBL/GenBank/DDBJ whole genome shotgun (WGS) entry which is preliminary data.</text>
</comment>